<accession>A0A7U7GG38</accession>
<evidence type="ECO:0000256" key="3">
    <source>
        <dbReference type="ARBA" id="ARBA00023235"/>
    </source>
</evidence>
<organism evidence="9 10">
    <name type="scientific">Candidatus Contendobacter odensis Run_B_J11</name>
    <dbReference type="NCBI Taxonomy" id="1400861"/>
    <lineage>
        <taxon>Bacteria</taxon>
        <taxon>Pseudomonadati</taxon>
        <taxon>Pseudomonadota</taxon>
        <taxon>Gammaproteobacteria</taxon>
        <taxon>Candidatus Competibacteraceae</taxon>
        <taxon>Candidatus Contendibacter</taxon>
    </lineage>
</organism>
<keyword evidence="3 4" id="KW-0413">Isomerase</keyword>
<evidence type="ECO:0000313" key="10">
    <source>
        <dbReference type="Proteomes" id="UP000019184"/>
    </source>
</evidence>
<proteinExistence type="inferred from homology"/>
<comment type="subunit">
    <text evidence="4">Homodimer.</text>
</comment>
<dbReference type="InterPro" id="IPR020097">
    <property type="entry name" value="PsdUridine_synth_TruA_a/b_dom"/>
</dbReference>
<feature type="binding site" evidence="4 6">
    <location>
        <position position="111"/>
    </location>
    <ligand>
        <name>substrate</name>
    </ligand>
</feature>
<dbReference type="HAMAP" id="MF_00171">
    <property type="entry name" value="TruA"/>
    <property type="match status" value="1"/>
</dbReference>
<dbReference type="NCBIfam" id="TIGR00071">
    <property type="entry name" value="hisT_truA"/>
    <property type="match status" value="1"/>
</dbReference>
<dbReference type="InterPro" id="IPR020095">
    <property type="entry name" value="PsdUridine_synth_TruA_C"/>
</dbReference>
<dbReference type="Pfam" id="PF01416">
    <property type="entry name" value="PseudoU_synth_1"/>
    <property type="match status" value="2"/>
</dbReference>
<comment type="function">
    <text evidence="4">Formation of pseudouridine at positions 38, 39 and 40 in the anticodon stem and loop of transfer RNAs.</text>
</comment>
<evidence type="ECO:0000259" key="8">
    <source>
        <dbReference type="Pfam" id="PF01416"/>
    </source>
</evidence>
<dbReference type="Gene3D" id="3.30.70.580">
    <property type="entry name" value="Pseudouridine synthase I, catalytic domain, N-terminal subdomain"/>
    <property type="match status" value="1"/>
</dbReference>
<gene>
    <name evidence="4 9" type="primary">truA</name>
    <name evidence="9" type="ORF">BN874_770101</name>
</gene>
<dbReference type="GO" id="GO:0160147">
    <property type="term" value="F:tRNA pseudouridine(38-40) synthase activity"/>
    <property type="evidence" value="ECO:0007669"/>
    <property type="project" value="UniProtKB-EC"/>
</dbReference>
<evidence type="ECO:0000256" key="5">
    <source>
        <dbReference type="PIRSR" id="PIRSR001430-1"/>
    </source>
</evidence>
<dbReference type="InterPro" id="IPR020103">
    <property type="entry name" value="PsdUridine_synth_cat_dom_sf"/>
</dbReference>
<dbReference type="PANTHER" id="PTHR11142:SF0">
    <property type="entry name" value="TRNA PSEUDOURIDINE SYNTHASE-LIKE 1"/>
    <property type="match status" value="1"/>
</dbReference>
<dbReference type="GO" id="GO:0003723">
    <property type="term" value="F:RNA binding"/>
    <property type="evidence" value="ECO:0007669"/>
    <property type="project" value="InterPro"/>
</dbReference>
<comment type="catalytic activity">
    <reaction evidence="4 7">
        <text>uridine(38/39/40) in tRNA = pseudouridine(38/39/40) in tRNA</text>
        <dbReference type="Rhea" id="RHEA:22376"/>
        <dbReference type="Rhea" id="RHEA-COMP:10085"/>
        <dbReference type="Rhea" id="RHEA-COMP:10087"/>
        <dbReference type="ChEBI" id="CHEBI:65314"/>
        <dbReference type="ChEBI" id="CHEBI:65315"/>
        <dbReference type="EC" id="5.4.99.12"/>
    </reaction>
</comment>
<keyword evidence="10" id="KW-1185">Reference proteome</keyword>
<feature type="domain" description="Pseudouridine synthase I TruA alpha/beta" evidence="8">
    <location>
        <begin position="8"/>
        <end position="104"/>
    </location>
</feature>
<evidence type="ECO:0000256" key="4">
    <source>
        <dbReference type="HAMAP-Rule" id="MF_00171"/>
    </source>
</evidence>
<dbReference type="PANTHER" id="PTHR11142">
    <property type="entry name" value="PSEUDOURIDYLATE SYNTHASE"/>
    <property type="match status" value="1"/>
</dbReference>
<dbReference type="AlphaFoldDB" id="A0A7U7GG38"/>
<feature type="active site" description="Nucleophile" evidence="4 5">
    <location>
        <position position="53"/>
    </location>
</feature>
<dbReference type="Proteomes" id="UP000019184">
    <property type="component" value="Unassembled WGS sequence"/>
</dbReference>
<dbReference type="OrthoDB" id="9811823at2"/>
<dbReference type="Gene3D" id="3.30.70.660">
    <property type="entry name" value="Pseudouridine synthase I, catalytic domain, C-terminal subdomain"/>
    <property type="match status" value="1"/>
</dbReference>
<dbReference type="InterPro" id="IPR020094">
    <property type="entry name" value="TruA/RsuA/RluB/E/F_N"/>
</dbReference>
<feature type="domain" description="Pseudouridine synthase I TruA alpha/beta" evidence="8">
    <location>
        <begin position="146"/>
        <end position="246"/>
    </location>
</feature>
<reference evidence="9 10" key="1">
    <citation type="journal article" date="2014" name="ISME J.">
        <title>Candidatus Competibacter-lineage genomes retrieved from metagenomes reveal functional metabolic diversity.</title>
        <authorList>
            <person name="McIlroy S.J."/>
            <person name="Albertsen M."/>
            <person name="Andresen E.K."/>
            <person name="Saunders A.M."/>
            <person name="Kristiansen R."/>
            <person name="Stokholm-Bjerregaard M."/>
            <person name="Nielsen K.L."/>
            <person name="Nielsen P.H."/>
        </authorList>
    </citation>
    <scope>NUCLEOTIDE SEQUENCE [LARGE SCALE GENOMIC DNA]</scope>
    <source>
        <strain evidence="9 10">Run_B_J11</strain>
    </source>
</reference>
<sequence length="263" mass="29254">MTRVALSVQYDGAGFRGWQMQRTGVRTVQSSLEQALAQVADHPIRLVCAGRTDTGVHGVAQVAHFDTTAARSVRAWVRGGNAHLPPDISLNWASEVPDDFHARFSALTRRYRYLILNQPQRSALWHQRATWYYRPLDAGRMHAAGQALVGQHDFSAFRAAECQARHPVREILELTVQRHGDGVVLEVEANAFLHHMVRNIAGVLLAIGAGDRPLEWAQEVLGRCDRTQAGVTAPADGLYLLAVRYPERFDLPASAPSHWGFIR</sequence>
<evidence type="ECO:0000256" key="7">
    <source>
        <dbReference type="RuleBase" id="RU003792"/>
    </source>
</evidence>
<dbReference type="EMBL" id="CBTK010000295">
    <property type="protein sequence ID" value="CDH47251.1"/>
    <property type="molecule type" value="Genomic_DNA"/>
</dbReference>
<dbReference type="SUPFAM" id="SSF55120">
    <property type="entry name" value="Pseudouridine synthase"/>
    <property type="match status" value="1"/>
</dbReference>
<evidence type="ECO:0000313" key="9">
    <source>
        <dbReference type="EMBL" id="CDH47251.1"/>
    </source>
</evidence>
<comment type="caution">
    <text evidence="9">The sequence shown here is derived from an EMBL/GenBank/DDBJ whole genome shotgun (WGS) entry which is preliminary data.</text>
</comment>
<dbReference type="FunFam" id="3.30.70.580:FF:000001">
    <property type="entry name" value="tRNA pseudouridine synthase A"/>
    <property type="match status" value="1"/>
</dbReference>
<dbReference type="GO" id="GO:0031119">
    <property type="term" value="P:tRNA pseudouridine synthesis"/>
    <property type="evidence" value="ECO:0007669"/>
    <property type="project" value="UniProtKB-UniRule"/>
</dbReference>
<dbReference type="PIRSF" id="PIRSF001430">
    <property type="entry name" value="tRNA_psdUrid_synth"/>
    <property type="match status" value="1"/>
</dbReference>
<dbReference type="RefSeq" id="WP_051498091.1">
    <property type="nucleotide sequence ID" value="NZ_CBTK010000295.1"/>
</dbReference>
<evidence type="ECO:0000256" key="2">
    <source>
        <dbReference type="ARBA" id="ARBA00022694"/>
    </source>
</evidence>
<name>A0A7U7GG38_9GAMM</name>
<dbReference type="InterPro" id="IPR001406">
    <property type="entry name" value="PsdUridine_synth_TruA"/>
</dbReference>
<dbReference type="EC" id="5.4.99.12" evidence="4"/>
<evidence type="ECO:0000256" key="6">
    <source>
        <dbReference type="PIRSR" id="PIRSR001430-2"/>
    </source>
</evidence>
<comment type="similarity">
    <text evidence="1 4 7">Belongs to the tRNA pseudouridine synthase TruA family.</text>
</comment>
<comment type="caution">
    <text evidence="4">Lacks conserved residue(s) required for the propagation of feature annotation.</text>
</comment>
<dbReference type="CDD" id="cd02570">
    <property type="entry name" value="PseudoU_synth_EcTruA"/>
    <property type="match status" value="1"/>
</dbReference>
<protein>
    <recommendedName>
        <fullName evidence="4">tRNA pseudouridine synthase A</fullName>
        <ecNumber evidence="4">5.4.99.12</ecNumber>
    </recommendedName>
    <alternativeName>
        <fullName evidence="4">tRNA pseudouridine(38-40) synthase</fullName>
    </alternativeName>
    <alternativeName>
        <fullName evidence="4">tRNA pseudouridylate synthase I</fullName>
    </alternativeName>
    <alternativeName>
        <fullName evidence="4">tRNA-uridine isomerase I</fullName>
    </alternativeName>
</protein>
<evidence type="ECO:0000256" key="1">
    <source>
        <dbReference type="ARBA" id="ARBA00009375"/>
    </source>
</evidence>
<keyword evidence="2 4" id="KW-0819">tRNA processing</keyword>